<evidence type="ECO:0000256" key="22">
    <source>
        <dbReference type="SAM" id="MobiDB-lite"/>
    </source>
</evidence>
<dbReference type="GO" id="GO:0050793">
    <property type="term" value="P:regulation of developmental process"/>
    <property type="evidence" value="ECO:0007669"/>
    <property type="project" value="UniProtKB-ARBA"/>
</dbReference>
<keyword evidence="9" id="KW-0904">Protein phosphatase</keyword>
<keyword evidence="7" id="KW-0963">Cytoplasm</keyword>
<organism evidence="26 27">
    <name type="scientific">Oryctes borbonicus</name>
    <dbReference type="NCBI Taxonomy" id="1629725"/>
    <lineage>
        <taxon>Eukaryota</taxon>
        <taxon>Metazoa</taxon>
        <taxon>Ecdysozoa</taxon>
        <taxon>Arthropoda</taxon>
        <taxon>Hexapoda</taxon>
        <taxon>Insecta</taxon>
        <taxon>Pterygota</taxon>
        <taxon>Neoptera</taxon>
        <taxon>Endopterygota</taxon>
        <taxon>Coleoptera</taxon>
        <taxon>Polyphaga</taxon>
        <taxon>Scarabaeiformia</taxon>
        <taxon>Scarabaeidae</taxon>
        <taxon>Dynastinae</taxon>
        <taxon>Oryctes</taxon>
    </lineage>
</organism>
<dbReference type="InterPro" id="IPR035892">
    <property type="entry name" value="C2_domain_sf"/>
</dbReference>
<dbReference type="Pfam" id="PF10409">
    <property type="entry name" value="PTEN_C2"/>
    <property type="match status" value="1"/>
</dbReference>
<dbReference type="GO" id="GO:0046856">
    <property type="term" value="P:phosphatidylinositol dephosphorylation"/>
    <property type="evidence" value="ECO:0007669"/>
    <property type="project" value="TreeGrafter"/>
</dbReference>
<comment type="catalytic activity">
    <reaction evidence="12">
        <text>1,2-dihexadecanoyl-sn-glycero-3-phospho-(1D-myo-inositol-3,4,5-trisphosphate) + H2O = 1,2-dihexadecanoyl-sn-glycero-3-phospho-(1D-myo-inositol-4,5-bisphosphate) + phosphate</text>
        <dbReference type="Rhea" id="RHEA:43560"/>
        <dbReference type="ChEBI" id="CHEBI:15377"/>
        <dbReference type="ChEBI" id="CHEBI:43474"/>
        <dbReference type="ChEBI" id="CHEBI:83420"/>
        <dbReference type="ChEBI" id="CHEBI:83423"/>
    </reaction>
    <physiologicalReaction direction="left-to-right" evidence="12">
        <dbReference type="Rhea" id="RHEA:43561"/>
    </physiologicalReaction>
</comment>
<comment type="catalytic activity">
    <reaction evidence="21">
        <text>O-phospho-L-tyrosyl-[protein] + H2O = L-tyrosyl-[protein] + phosphate</text>
        <dbReference type="Rhea" id="RHEA:10684"/>
        <dbReference type="Rhea" id="RHEA-COMP:10136"/>
        <dbReference type="Rhea" id="RHEA-COMP:20101"/>
        <dbReference type="ChEBI" id="CHEBI:15377"/>
        <dbReference type="ChEBI" id="CHEBI:43474"/>
        <dbReference type="ChEBI" id="CHEBI:46858"/>
        <dbReference type="ChEBI" id="CHEBI:61978"/>
        <dbReference type="EC" id="3.1.3.48"/>
    </reaction>
    <physiologicalReaction direction="left-to-right" evidence="21">
        <dbReference type="Rhea" id="RHEA:10685"/>
    </physiologicalReaction>
</comment>
<dbReference type="EMBL" id="LJIG01009534">
    <property type="protein sequence ID" value="KRT82888.1"/>
    <property type="molecule type" value="Genomic_DNA"/>
</dbReference>
<dbReference type="PROSITE" id="PS51181">
    <property type="entry name" value="PPASE_TENSIN"/>
    <property type="match status" value="1"/>
</dbReference>
<gene>
    <name evidence="26" type="ORF">AMK59_4133</name>
</gene>
<feature type="domain" description="Tyrosine specific protein phosphatases" evidence="23">
    <location>
        <begin position="160"/>
        <end position="217"/>
    </location>
</feature>
<dbReference type="PANTHER" id="PTHR12305">
    <property type="entry name" value="PHOSPHATASE WITH HOMOLOGY TO TENSIN"/>
    <property type="match status" value="1"/>
</dbReference>
<feature type="compositionally biased region" description="Acidic residues" evidence="22">
    <location>
        <begin position="428"/>
        <end position="450"/>
    </location>
</feature>
<dbReference type="PROSITE" id="PS50056">
    <property type="entry name" value="TYR_PHOSPHATASE_2"/>
    <property type="match status" value="1"/>
</dbReference>
<dbReference type="SMART" id="SM01301">
    <property type="entry name" value="PTPlike_phytase"/>
    <property type="match status" value="1"/>
</dbReference>
<evidence type="ECO:0000256" key="15">
    <source>
        <dbReference type="ARBA" id="ARBA00043734"/>
    </source>
</evidence>
<keyword evidence="10" id="KW-0443">Lipid metabolism</keyword>
<dbReference type="OrthoDB" id="16692at2759"/>
<evidence type="ECO:0000256" key="9">
    <source>
        <dbReference type="ARBA" id="ARBA00022912"/>
    </source>
</evidence>
<dbReference type="InterPro" id="IPR051281">
    <property type="entry name" value="Dual-spec_lipid-protein_phosph"/>
</dbReference>
<dbReference type="SMART" id="SM01326">
    <property type="entry name" value="PTEN_C2"/>
    <property type="match status" value="1"/>
</dbReference>
<feature type="compositionally biased region" description="Polar residues" evidence="22">
    <location>
        <begin position="411"/>
        <end position="421"/>
    </location>
</feature>
<dbReference type="Gene3D" id="3.90.190.10">
    <property type="entry name" value="Protein tyrosine phosphatase superfamily"/>
    <property type="match status" value="1"/>
</dbReference>
<evidence type="ECO:0000256" key="18">
    <source>
        <dbReference type="ARBA" id="ARBA00044309"/>
    </source>
</evidence>
<evidence type="ECO:0000256" key="4">
    <source>
        <dbReference type="ARBA" id="ARBA00013015"/>
    </source>
</evidence>
<dbReference type="FunFam" id="3.90.190.10:FF:000029">
    <property type="entry name" value="Phosphatidylinositol 3,4,5-trisphosphate 3-phosphatase and dual-specificity protein phosphatase PTEN"/>
    <property type="match status" value="1"/>
</dbReference>
<dbReference type="GO" id="GO:0004725">
    <property type="term" value="F:protein tyrosine phosphatase activity"/>
    <property type="evidence" value="ECO:0007669"/>
    <property type="project" value="UniProtKB-EC"/>
</dbReference>
<dbReference type="PANTHER" id="PTHR12305:SF81">
    <property type="entry name" value="PHOSPHATIDYLINOSITOL 3,4,5-TRISPHOSPHATE 3-PHOSPHATASE AND DUAL-SPECIFICITY PROTEIN PHOSPHATASE PTEN"/>
    <property type="match status" value="1"/>
</dbReference>
<dbReference type="SUPFAM" id="SSF52799">
    <property type="entry name" value="(Phosphotyrosine protein) phosphatases II"/>
    <property type="match status" value="1"/>
</dbReference>
<evidence type="ECO:0000259" key="25">
    <source>
        <dbReference type="PROSITE" id="PS51182"/>
    </source>
</evidence>
<dbReference type="GO" id="GO:0008285">
    <property type="term" value="P:negative regulation of cell population proliferation"/>
    <property type="evidence" value="ECO:0007669"/>
    <property type="project" value="TreeGrafter"/>
</dbReference>
<dbReference type="Proteomes" id="UP000051574">
    <property type="component" value="Unassembled WGS sequence"/>
</dbReference>
<evidence type="ECO:0000256" key="1">
    <source>
        <dbReference type="ARBA" id="ARBA00004487"/>
    </source>
</evidence>
<dbReference type="InterPro" id="IPR003595">
    <property type="entry name" value="Tyr_Pase_cat"/>
</dbReference>
<evidence type="ECO:0000256" key="14">
    <source>
        <dbReference type="ARBA" id="ARBA00034338"/>
    </source>
</evidence>
<dbReference type="SUPFAM" id="SSF49562">
    <property type="entry name" value="C2 domain (Calcium/lipid-binding domain, CaLB)"/>
    <property type="match status" value="1"/>
</dbReference>
<evidence type="ECO:0000256" key="10">
    <source>
        <dbReference type="ARBA" id="ARBA00023098"/>
    </source>
</evidence>
<comment type="subcellular location">
    <subcellularLocation>
        <location evidence="1">Cell projection</location>
        <location evidence="1">Neuron projection</location>
    </subcellularLocation>
    <subcellularLocation>
        <location evidence="2">Cytoplasm</location>
    </subcellularLocation>
</comment>
<comment type="caution">
    <text evidence="26">The sequence shown here is derived from an EMBL/GenBank/DDBJ whole genome shotgun (WGS) entry which is preliminary data.</text>
</comment>
<evidence type="ECO:0000256" key="19">
    <source>
        <dbReference type="ARBA" id="ARBA00047986"/>
    </source>
</evidence>
<dbReference type="EC" id="3.1.3.48" evidence="5"/>
<evidence type="ECO:0000256" key="12">
    <source>
        <dbReference type="ARBA" id="ARBA00034256"/>
    </source>
</evidence>
<dbReference type="Gene3D" id="2.60.40.1110">
    <property type="match status" value="1"/>
</dbReference>
<dbReference type="GO" id="GO:0043491">
    <property type="term" value="P:phosphatidylinositol 3-kinase/protein kinase B signal transduction"/>
    <property type="evidence" value="ECO:0007669"/>
    <property type="project" value="TreeGrafter"/>
</dbReference>
<evidence type="ECO:0000256" key="3">
    <source>
        <dbReference type="ARBA" id="ARBA00007881"/>
    </source>
</evidence>
<dbReference type="PROSITE" id="PS51182">
    <property type="entry name" value="C2_TENSIN"/>
    <property type="match status" value="1"/>
</dbReference>
<reference evidence="26 27" key="1">
    <citation type="submission" date="2015-09" db="EMBL/GenBank/DDBJ databases">
        <title>Draft genome of the scarab beetle Oryctes borbonicus.</title>
        <authorList>
            <person name="Meyer J.M."/>
            <person name="Markov G.V."/>
            <person name="Baskaran P."/>
            <person name="Herrmann M."/>
            <person name="Sommer R.J."/>
            <person name="Roedelsperger C."/>
        </authorList>
    </citation>
    <scope>NUCLEOTIDE SEQUENCE [LARGE SCALE GENOMIC DNA]</scope>
    <source>
        <strain evidence="26">OB123</strain>
        <tissue evidence="26">Whole animal</tissue>
    </source>
</reference>
<dbReference type="PROSITE" id="PS00383">
    <property type="entry name" value="TYR_PHOSPHATASE_1"/>
    <property type="match status" value="1"/>
</dbReference>
<keyword evidence="27" id="KW-1185">Reference proteome</keyword>
<comment type="catalytic activity">
    <reaction evidence="16">
        <text>a 1,2-diacyl-sn-glycero-3-phospho-(1D-myo-inositol-3,4,5-trisphosphate) + H2O = a 1,2-diacyl-sn-glycero-3-phospho-(1D-myo-inositol-4,5-bisphosphate) + phosphate</text>
        <dbReference type="Rhea" id="RHEA:25017"/>
        <dbReference type="ChEBI" id="CHEBI:15377"/>
        <dbReference type="ChEBI" id="CHEBI:43474"/>
        <dbReference type="ChEBI" id="CHEBI:57836"/>
        <dbReference type="ChEBI" id="CHEBI:58456"/>
        <dbReference type="EC" id="3.1.3.67"/>
    </reaction>
    <physiologicalReaction direction="left-to-right" evidence="16">
        <dbReference type="Rhea" id="RHEA:25018"/>
    </physiologicalReaction>
</comment>
<feature type="non-terminal residue" evidence="26">
    <location>
        <position position="477"/>
    </location>
</feature>
<sequence length="477" mass="54937">YRLFIYLFIYFFADKGSKLCSDKHSTVSYSEEIVTNPEICLTAGVVNDNSSNKLHRESMSNMIKGFVSKRRNRYKGDGFNLDLTYITDHIIAMGFPASNIEGVYRNNIDDVVRFLETKHKNHYKIYNLCSERSYDASKFHNRVEIFPFDDHNPPKIELIKPFCTNVQEWLKSHEDNVAAVHCKAGKGRTGTMICCYLLHTGDFSNAEEALNYYGNKRTQDRKGVTIPSQLRYVHYYAQIVQERLTYKPETLYIRKIKLEPPPYFAGGQGSVCFAISQQNLKETDGKCCQQCVKLHKSDVYEVRRGSVFIIDLLVCTPISGDVKVEFYNKKLTKEKQFQFWVNTFFIVKDCQDPNNTGDLELVLKKRELDIVNKKDKQNKVFAEDFKVTVIFRRVPQQTKTWMATPPKQPPAKQSHTGEPLNTTPSESSEADTTEDDTADDEDEWDSVLELDNVDPRAFGYRLLSESDLTFQLTSTST</sequence>
<dbReference type="InterPro" id="IPR014020">
    <property type="entry name" value="Tensin_C2-dom"/>
</dbReference>
<dbReference type="GO" id="GO:0005829">
    <property type="term" value="C:cytosol"/>
    <property type="evidence" value="ECO:0007669"/>
    <property type="project" value="TreeGrafter"/>
</dbReference>
<dbReference type="SMART" id="SM00404">
    <property type="entry name" value="PTPc_motif"/>
    <property type="match status" value="1"/>
</dbReference>
<dbReference type="InterPro" id="IPR057023">
    <property type="entry name" value="PTP-SAK"/>
</dbReference>
<dbReference type="InterPro" id="IPR029021">
    <property type="entry name" value="Prot-tyrosine_phosphatase-like"/>
</dbReference>
<dbReference type="AlphaFoldDB" id="A0A0T6B671"/>
<comment type="catalytic activity">
    <reaction evidence="13">
        <text>1,2-dioctanoyl-sn-glycero-3-phospho-(1D-myo-inositol-3,4,5-trisphosphate) + H2O = 1,2-dioctanoyl-sn-glycero-3-phospho-(1D-myo-inositol-4,5-bisphosphate) + phosphate</text>
        <dbReference type="Rhea" id="RHEA:43552"/>
        <dbReference type="ChEBI" id="CHEBI:15377"/>
        <dbReference type="ChEBI" id="CHEBI:43474"/>
        <dbReference type="ChEBI" id="CHEBI:83416"/>
        <dbReference type="ChEBI" id="CHEBI:83419"/>
    </reaction>
    <physiologicalReaction direction="left-to-right" evidence="13">
        <dbReference type="Rhea" id="RHEA:43553"/>
    </physiologicalReaction>
</comment>
<comment type="catalytic activity">
    <reaction evidence="19">
        <text>O-phospho-L-seryl-[protein] + H2O = L-seryl-[protein] + phosphate</text>
        <dbReference type="Rhea" id="RHEA:20629"/>
        <dbReference type="Rhea" id="RHEA-COMP:9863"/>
        <dbReference type="Rhea" id="RHEA-COMP:11604"/>
        <dbReference type="ChEBI" id="CHEBI:15377"/>
        <dbReference type="ChEBI" id="CHEBI:29999"/>
        <dbReference type="ChEBI" id="CHEBI:43474"/>
        <dbReference type="ChEBI" id="CHEBI:83421"/>
        <dbReference type="EC" id="3.1.3.16"/>
    </reaction>
    <physiologicalReaction direction="left-to-right" evidence="19">
        <dbReference type="Rhea" id="RHEA:20630"/>
    </physiologicalReaction>
</comment>
<feature type="non-terminal residue" evidence="26">
    <location>
        <position position="1"/>
    </location>
</feature>
<feature type="region of interest" description="Disordered" evidence="22">
    <location>
        <begin position="398"/>
        <end position="450"/>
    </location>
</feature>
<evidence type="ECO:0000256" key="7">
    <source>
        <dbReference type="ARBA" id="ARBA00022490"/>
    </source>
</evidence>
<dbReference type="GO" id="GO:0016314">
    <property type="term" value="F:phosphatidylinositol-3,4,5-trisphosphate 3-phosphatase activity"/>
    <property type="evidence" value="ECO:0007669"/>
    <property type="project" value="UniProtKB-EC"/>
</dbReference>
<dbReference type="GO" id="GO:0004722">
    <property type="term" value="F:protein serine/threonine phosphatase activity"/>
    <property type="evidence" value="ECO:0007669"/>
    <property type="project" value="UniProtKB-EC"/>
</dbReference>
<evidence type="ECO:0000256" key="17">
    <source>
        <dbReference type="ARBA" id="ARBA00043762"/>
    </source>
</evidence>
<dbReference type="EC" id="3.1.3.67" evidence="4"/>
<dbReference type="Pfam" id="PF22784">
    <property type="entry name" value="PTP-SAK"/>
    <property type="match status" value="1"/>
</dbReference>
<evidence type="ECO:0000256" key="20">
    <source>
        <dbReference type="ARBA" id="ARBA00048832"/>
    </source>
</evidence>
<evidence type="ECO:0000256" key="21">
    <source>
        <dbReference type="ARBA" id="ARBA00051341"/>
    </source>
</evidence>
<dbReference type="EC" id="3.1.3.16" evidence="6"/>
<proteinExistence type="inferred from homology"/>
<feature type="domain" description="Phosphatase tensin-type" evidence="24">
    <location>
        <begin position="72"/>
        <end position="243"/>
    </location>
</feature>
<dbReference type="InterPro" id="IPR000387">
    <property type="entry name" value="Tyr_Pase_dom"/>
</dbReference>
<evidence type="ECO:0000256" key="2">
    <source>
        <dbReference type="ARBA" id="ARBA00004496"/>
    </source>
</evidence>
<evidence type="ECO:0000256" key="6">
    <source>
        <dbReference type="ARBA" id="ARBA00013081"/>
    </source>
</evidence>
<evidence type="ECO:0000256" key="13">
    <source>
        <dbReference type="ARBA" id="ARBA00034268"/>
    </source>
</evidence>
<dbReference type="GO" id="GO:0048870">
    <property type="term" value="P:cell motility"/>
    <property type="evidence" value="ECO:0007669"/>
    <property type="project" value="TreeGrafter"/>
</dbReference>
<dbReference type="GO" id="GO:0051896">
    <property type="term" value="P:regulation of phosphatidylinositol 3-kinase/protein kinase B signal transduction"/>
    <property type="evidence" value="ECO:0007669"/>
    <property type="project" value="TreeGrafter"/>
</dbReference>
<dbReference type="GO" id="GO:0005886">
    <property type="term" value="C:plasma membrane"/>
    <property type="evidence" value="ECO:0007669"/>
    <property type="project" value="TreeGrafter"/>
</dbReference>
<dbReference type="InterPro" id="IPR016130">
    <property type="entry name" value="Tyr_Pase_AS"/>
</dbReference>
<evidence type="ECO:0000259" key="24">
    <source>
        <dbReference type="PROSITE" id="PS51181"/>
    </source>
</evidence>
<protein>
    <recommendedName>
        <fullName evidence="14">Phosphatidylinositol 3,4,5-trisphosphate 3-phosphatase and dual-specificity protein phosphatase PTEN</fullName>
        <ecNumber evidence="6">3.1.3.16</ecNumber>
        <ecNumber evidence="5">3.1.3.48</ecNumber>
        <ecNumber evidence="4">3.1.3.67</ecNumber>
    </recommendedName>
    <alternativeName>
        <fullName evidence="18">Inositol polyphosphate 3-phosphatase</fullName>
    </alternativeName>
</protein>
<comment type="similarity">
    <text evidence="3">Belongs to the PTEN phosphatase protein family.</text>
</comment>
<comment type="catalytic activity">
    <reaction evidence="17">
        <text>1D-myo-inositol 1,3,4,5,6-pentakisphosphate + H2O = 1D-myo-inositol 1,4,5,6-tetrakisphosphate + phosphate</text>
        <dbReference type="Rhea" id="RHEA:77143"/>
        <dbReference type="ChEBI" id="CHEBI:15377"/>
        <dbReference type="ChEBI" id="CHEBI:43474"/>
        <dbReference type="ChEBI" id="CHEBI:57627"/>
        <dbReference type="ChEBI" id="CHEBI:57733"/>
    </reaction>
    <physiologicalReaction direction="left-to-right" evidence="17">
        <dbReference type="Rhea" id="RHEA:77144"/>
    </physiologicalReaction>
</comment>
<dbReference type="InterPro" id="IPR029023">
    <property type="entry name" value="Tensin_phosphatase"/>
</dbReference>
<evidence type="ECO:0000256" key="5">
    <source>
        <dbReference type="ARBA" id="ARBA00013064"/>
    </source>
</evidence>
<accession>A0A0T6B671</accession>
<feature type="domain" description="C2 tensin-type" evidence="25">
    <location>
        <begin position="248"/>
        <end position="394"/>
    </location>
</feature>
<evidence type="ECO:0000259" key="23">
    <source>
        <dbReference type="PROSITE" id="PS50056"/>
    </source>
</evidence>
<dbReference type="InterPro" id="IPR045101">
    <property type="entry name" value="PTP_PTEN"/>
</dbReference>
<evidence type="ECO:0000256" key="8">
    <source>
        <dbReference type="ARBA" id="ARBA00022801"/>
    </source>
</evidence>
<keyword evidence="11" id="KW-0966">Cell projection</keyword>
<dbReference type="CDD" id="cd14509">
    <property type="entry name" value="PTP_PTEN"/>
    <property type="match status" value="1"/>
</dbReference>
<evidence type="ECO:0000313" key="27">
    <source>
        <dbReference type="Proteomes" id="UP000051574"/>
    </source>
</evidence>
<dbReference type="GO" id="GO:0043005">
    <property type="term" value="C:neuron projection"/>
    <property type="evidence" value="ECO:0007669"/>
    <property type="project" value="UniProtKB-SubCell"/>
</dbReference>
<dbReference type="GO" id="GO:0005634">
    <property type="term" value="C:nucleus"/>
    <property type="evidence" value="ECO:0007669"/>
    <property type="project" value="TreeGrafter"/>
</dbReference>
<comment type="catalytic activity">
    <reaction evidence="20">
        <text>O-phospho-L-threonyl-[protein] + H2O = L-threonyl-[protein] + phosphate</text>
        <dbReference type="Rhea" id="RHEA:47004"/>
        <dbReference type="Rhea" id="RHEA-COMP:11060"/>
        <dbReference type="Rhea" id="RHEA-COMP:11605"/>
        <dbReference type="ChEBI" id="CHEBI:15377"/>
        <dbReference type="ChEBI" id="CHEBI:30013"/>
        <dbReference type="ChEBI" id="CHEBI:43474"/>
        <dbReference type="ChEBI" id="CHEBI:61977"/>
        <dbReference type="EC" id="3.1.3.16"/>
    </reaction>
    <physiologicalReaction direction="left-to-right" evidence="20">
        <dbReference type="Rhea" id="RHEA:47005"/>
    </physiologicalReaction>
</comment>
<keyword evidence="8" id="KW-0378">Hydrolase</keyword>
<comment type="catalytic activity">
    <reaction evidence="15">
        <text>1D-myo-inositol 1,3,4,5-tetrakisphosphate + H2O = 1D-myo-inositol 1,4,5-trisphosphate + phosphate</text>
        <dbReference type="Rhea" id="RHEA:77155"/>
        <dbReference type="ChEBI" id="CHEBI:15377"/>
        <dbReference type="ChEBI" id="CHEBI:43474"/>
        <dbReference type="ChEBI" id="CHEBI:57895"/>
        <dbReference type="ChEBI" id="CHEBI:203600"/>
    </reaction>
    <physiologicalReaction direction="left-to-right" evidence="15">
        <dbReference type="Rhea" id="RHEA:77156"/>
    </physiologicalReaction>
</comment>
<evidence type="ECO:0000313" key="26">
    <source>
        <dbReference type="EMBL" id="KRT82888.1"/>
    </source>
</evidence>
<name>A0A0T6B671_9SCAR</name>
<evidence type="ECO:0000256" key="16">
    <source>
        <dbReference type="ARBA" id="ARBA00043760"/>
    </source>
</evidence>
<evidence type="ECO:0000256" key="11">
    <source>
        <dbReference type="ARBA" id="ARBA00023273"/>
    </source>
</evidence>